<keyword evidence="3" id="KW-1185">Reference proteome</keyword>
<organism evidence="2 3">
    <name type="scientific">Bifidobacterium psychraerophilum</name>
    <dbReference type="NCBI Taxonomy" id="218140"/>
    <lineage>
        <taxon>Bacteria</taxon>
        <taxon>Bacillati</taxon>
        <taxon>Actinomycetota</taxon>
        <taxon>Actinomycetes</taxon>
        <taxon>Bifidobacteriales</taxon>
        <taxon>Bifidobacteriaceae</taxon>
        <taxon>Bifidobacterium</taxon>
    </lineage>
</organism>
<keyword evidence="1" id="KW-0812">Transmembrane</keyword>
<dbReference type="GeneID" id="98300767"/>
<evidence type="ECO:0000256" key="1">
    <source>
        <dbReference type="SAM" id="Phobius"/>
    </source>
</evidence>
<proteinExistence type="predicted"/>
<comment type="caution">
    <text evidence="2">The sequence shown here is derived from an EMBL/GenBank/DDBJ whole genome shotgun (WGS) entry which is preliminary data.</text>
</comment>
<reference evidence="2 3" key="1">
    <citation type="submission" date="2014-03" db="EMBL/GenBank/DDBJ databases">
        <title>Genomics of Bifidobacteria.</title>
        <authorList>
            <person name="Ventura M."/>
            <person name="Milani C."/>
            <person name="Lugli G.A."/>
        </authorList>
    </citation>
    <scope>NUCLEOTIDE SEQUENCE [LARGE SCALE GENOMIC DNA]</scope>
    <source>
        <strain evidence="2 3">LMG 21775</strain>
    </source>
</reference>
<keyword evidence="1" id="KW-1133">Transmembrane helix</keyword>
<dbReference type="Pfam" id="PF04854">
    <property type="entry name" value="DUF624"/>
    <property type="match status" value="1"/>
</dbReference>
<gene>
    <name evidence="2" type="ORF">BPSY_1580</name>
</gene>
<feature type="transmembrane region" description="Helical" evidence="1">
    <location>
        <begin position="83"/>
        <end position="102"/>
    </location>
</feature>
<accession>A0A087CD24</accession>
<dbReference type="InterPro" id="IPR006938">
    <property type="entry name" value="DUF624"/>
</dbReference>
<dbReference type="STRING" id="218140.BPSY_1580"/>
<keyword evidence="1" id="KW-0472">Membrane</keyword>
<feature type="transmembrane region" description="Helical" evidence="1">
    <location>
        <begin position="156"/>
        <end position="177"/>
    </location>
</feature>
<dbReference type="eggNOG" id="COG5578">
    <property type="taxonomic scope" value="Bacteria"/>
</dbReference>
<feature type="transmembrane region" description="Helical" evidence="1">
    <location>
        <begin position="20"/>
        <end position="40"/>
    </location>
</feature>
<evidence type="ECO:0000313" key="2">
    <source>
        <dbReference type="EMBL" id="KFI81174.1"/>
    </source>
</evidence>
<sequence length="227" mass="25405">MLSRFALSYERICRTALMVFIVNVAMIAHTLLGVLIFGFFPSIGAAHTTYRTWLLCEDRAWTVRNTWSCFHKAWKQDIRSANAFGWPLLCLWALLIFDYWVVNWHDAGGRIGVAVSGALVVLMAVLGIFTLLSWVLRANFEESGLWIAKTTIQMVVARPLCSLMSAVLFALLVWVWYTWPGVLVVFGLSVPALLSCMVVFSYAKLPGMDIHNISAGVSTPSHMTEGR</sequence>
<feature type="transmembrane region" description="Helical" evidence="1">
    <location>
        <begin position="183"/>
        <end position="203"/>
    </location>
</feature>
<dbReference type="RefSeq" id="WP_051921853.1">
    <property type="nucleotide sequence ID" value="NZ_JBDNRS010000003.1"/>
</dbReference>
<dbReference type="Proteomes" id="UP000029050">
    <property type="component" value="Unassembled WGS sequence"/>
</dbReference>
<dbReference type="EMBL" id="JGZI01000010">
    <property type="protein sequence ID" value="KFI81174.1"/>
    <property type="molecule type" value="Genomic_DNA"/>
</dbReference>
<dbReference type="OrthoDB" id="3236392at2"/>
<protein>
    <submittedName>
        <fullName evidence="2">DNA gyrase subunit A</fullName>
    </submittedName>
</protein>
<name>A0A087CD24_9BIFI</name>
<dbReference type="AlphaFoldDB" id="A0A087CD24"/>
<feature type="transmembrane region" description="Helical" evidence="1">
    <location>
        <begin position="114"/>
        <end position="136"/>
    </location>
</feature>
<evidence type="ECO:0000313" key="3">
    <source>
        <dbReference type="Proteomes" id="UP000029050"/>
    </source>
</evidence>